<organism evidence="1 2">
    <name type="scientific">Channa argus</name>
    <name type="common">Northern snakehead</name>
    <name type="synonym">Ophicephalus argus</name>
    <dbReference type="NCBI Taxonomy" id="215402"/>
    <lineage>
        <taxon>Eukaryota</taxon>
        <taxon>Metazoa</taxon>
        <taxon>Chordata</taxon>
        <taxon>Craniata</taxon>
        <taxon>Vertebrata</taxon>
        <taxon>Euteleostomi</taxon>
        <taxon>Actinopterygii</taxon>
        <taxon>Neopterygii</taxon>
        <taxon>Teleostei</taxon>
        <taxon>Neoteleostei</taxon>
        <taxon>Acanthomorphata</taxon>
        <taxon>Anabantaria</taxon>
        <taxon>Anabantiformes</taxon>
        <taxon>Channoidei</taxon>
        <taxon>Channidae</taxon>
        <taxon>Channa</taxon>
    </lineage>
</organism>
<reference evidence="2" key="2">
    <citation type="submission" date="2019-02" db="EMBL/GenBank/DDBJ databases">
        <title>Opniocepnalus argus Var Kimnra genome.</title>
        <authorList>
            <person name="Zhou C."/>
            <person name="Xiao S."/>
        </authorList>
    </citation>
    <scope>NUCLEOTIDE SEQUENCE [LARGE SCALE GENOMIC DNA]</scope>
</reference>
<keyword evidence="2" id="KW-1185">Reference proteome</keyword>
<reference evidence="1 2" key="1">
    <citation type="submission" date="2019-02" db="EMBL/GenBank/DDBJ databases">
        <title>Opniocepnalus argus genome.</title>
        <authorList>
            <person name="Zhou C."/>
            <person name="Xiao S."/>
        </authorList>
    </citation>
    <scope>NUCLEOTIDE SEQUENCE [LARGE SCALE GENOMIC DNA]</scope>
    <source>
        <strain evidence="1">OARG1902GOOAL</strain>
        <tissue evidence="1">Muscle</tissue>
    </source>
</reference>
<dbReference type="AlphaFoldDB" id="A0A6G1QW90"/>
<evidence type="ECO:0000313" key="1">
    <source>
        <dbReference type="EMBL" id="KAF3706961.1"/>
    </source>
</evidence>
<sequence length="62" mass="6714">MPAHSLLCWSFPPSLPAPPGSTHSCTCTCSSSLSVYKTSRRSHSVTTCKSPPFQLLLFLPSF</sequence>
<accession>A0A6G1QW90</accession>
<evidence type="ECO:0000313" key="2">
    <source>
        <dbReference type="Proteomes" id="UP000503349"/>
    </source>
</evidence>
<proteinExistence type="predicted"/>
<protein>
    <submittedName>
        <fullName evidence="1">Uncharacterized protein</fullName>
    </submittedName>
</protein>
<dbReference type="Proteomes" id="UP000503349">
    <property type="component" value="Chromosome 1"/>
</dbReference>
<dbReference type="EMBL" id="CM015712">
    <property type="protein sequence ID" value="KAF3706961.1"/>
    <property type="molecule type" value="Genomic_DNA"/>
</dbReference>
<name>A0A6G1QW90_CHAAH</name>
<gene>
    <name evidence="1" type="ORF">EXN66_Car000132</name>
</gene>